<dbReference type="SUPFAM" id="SSF110849">
    <property type="entry name" value="ParB/Sulfiredoxin"/>
    <property type="match status" value="1"/>
</dbReference>
<dbReference type="InterPro" id="IPR036086">
    <property type="entry name" value="ParB/Sulfiredoxin_sf"/>
</dbReference>
<dbReference type="RefSeq" id="WP_157561833.1">
    <property type="nucleotide sequence ID" value="NZ_WQKZ01000001.1"/>
</dbReference>
<feature type="domain" description="GmrSD restriction endonucleases N-terminal" evidence="1">
    <location>
        <begin position="11"/>
        <end position="159"/>
    </location>
</feature>
<evidence type="ECO:0000313" key="3">
    <source>
        <dbReference type="Proteomes" id="UP000441336"/>
    </source>
</evidence>
<sequence length="408" mass="47275">MRLLPSDPDISTIIKRIQDGDINLQPDFQRGEVWSIAKKQRLIDSILRDWHIPPIHVVEVKDSSKLDVLDGQQRLAAIRDFVNGIFYIDGTIAPVNDDILNLNGLYYIDLADKWRRRFDQFTIRLFKITDYSPQEPGELFFRLNQPVSLTSAEQRNAFYGEARGQIKGLVELLNVLGLGKEDIGFSNSRMAYDDIIARVCYSLEVGDLLQKVTAYSLTNRYRFDEPFSGKTITLVERGIYFLHDALSISSGIFKFNKATLYTWMWFICDNIHNNPHFNDLYFVRYARYFEWLRLSSKNILSVRQANFMYDDEFIQYKGTEFESNLMAIYNDRASARVADVSSVLSRDIVVWTLFVLFSDGDNMGFMPMNYDKVDFIAKGLHNYGKFARGSAENYVAKMIENGWNGHIE</sequence>
<dbReference type="PANTHER" id="PTHR39639">
    <property type="entry name" value="CHROMOSOME 16, WHOLE GENOME SHOTGUN SEQUENCE"/>
    <property type="match status" value="1"/>
</dbReference>
<dbReference type="PANTHER" id="PTHR39639:SF1">
    <property type="entry name" value="DUF262 DOMAIN-CONTAINING PROTEIN"/>
    <property type="match status" value="1"/>
</dbReference>
<dbReference type="AlphaFoldDB" id="A0A7K1T9H9"/>
<name>A0A7K1T9H9_9BACT</name>
<dbReference type="Pfam" id="PF03235">
    <property type="entry name" value="GmrSD_N"/>
    <property type="match status" value="1"/>
</dbReference>
<proteinExistence type="predicted"/>
<evidence type="ECO:0000313" key="2">
    <source>
        <dbReference type="EMBL" id="MVN75066.1"/>
    </source>
</evidence>
<dbReference type="EMBL" id="WQKZ01000001">
    <property type="protein sequence ID" value="MVN75066.1"/>
    <property type="molecule type" value="Genomic_DNA"/>
</dbReference>
<dbReference type="Proteomes" id="UP000441336">
    <property type="component" value="Unassembled WGS sequence"/>
</dbReference>
<organism evidence="2 3">
    <name type="scientific">Hymenobacter ginkgonis</name>
    <dbReference type="NCBI Taxonomy" id="2682976"/>
    <lineage>
        <taxon>Bacteria</taxon>
        <taxon>Pseudomonadati</taxon>
        <taxon>Bacteroidota</taxon>
        <taxon>Cytophagia</taxon>
        <taxon>Cytophagales</taxon>
        <taxon>Hymenobacteraceae</taxon>
        <taxon>Hymenobacter</taxon>
    </lineage>
</organism>
<dbReference type="InterPro" id="IPR004919">
    <property type="entry name" value="GmrSD_N"/>
</dbReference>
<accession>A0A7K1T9H9</accession>
<reference evidence="2 3" key="1">
    <citation type="submission" date="2019-12" db="EMBL/GenBank/DDBJ databases">
        <title>Hymenobacter sp. HMF4947 Genome sequencing and assembly.</title>
        <authorList>
            <person name="Kang H."/>
            <person name="Cha I."/>
            <person name="Kim H."/>
            <person name="Joh K."/>
        </authorList>
    </citation>
    <scope>NUCLEOTIDE SEQUENCE [LARGE SCALE GENOMIC DNA]</scope>
    <source>
        <strain evidence="2 3">HMF4947</strain>
    </source>
</reference>
<keyword evidence="3" id="KW-1185">Reference proteome</keyword>
<evidence type="ECO:0000259" key="1">
    <source>
        <dbReference type="Pfam" id="PF03235"/>
    </source>
</evidence>
<protein>
    <submittedName>
        <fullName evidence="2">DUF262 domain-containing protein</fullName>
    </submittedName>
</protein>
<comment type="caution">
    <text evidence="2">The sequence shown here is derived from an EMBL/GenBank/DDBJ whole genome shotgun (WGS) entry which is preliminary data.</text>
</comment>
<gene>
    <name evidence="2" type="ORF">GO988_01865</name>
</gene>